<dbReference type="AlphaFoldDB" id="A0A517PNJ1"/>
<evidence type="ECO:0000313" key="2">
    <source>
        <dbReference type="EMBL" id="QDT20939.1"/>
    </source>
</evidence>
<dbReference type="EMBL" id="CP036266">
    <property type="protein sequence ID" value="QDT20939.1"/>
    <property type="molecule type" value="Genomic_DNA"/>
</dbReference>
<evidence type="ECO:0000313" key="3">
    <source>
        <dbReference type="Proteomes" id="UP000320421"/>
    </source>
</evidence>
<accession>A0A517PNJ1</accession>
<protein>
    <recommendedName>
        <fullName evidence="4">DUF2784 domain-containing protein</fullName>
    </recommendedName>
</protein>
<keyword evidence="1" id="KW-0812">Transmembrane</keyword>
<reference evidence="2 3" key="1">
    <citation type="submission" date="2019-02" db="EMBL/GenBank/DDBJ databases">
        <title>Deep-cultivation of Planctomycetes and their phenomic and genomic characterization uncovers novel biology.</title>
        <authorList>
            <person name="Wiegand S."/>
            <person name="Jogler M."/>
            <person name="Boedeker C."/>
            <person name="Pinto D."/>
            <person name="Vollmers J."/>
            <person name="Rivas-Marin E."/>
            <person name="Kohn T."/>
            <person name="Peeters S.H."/>
            <person name="Heuer A."/>
            <person name="Rast P."/>
            <person name="Oberbeckmann S."/>
            <person name="Bunk B."/>
            <person name="Jeske O."/>
            <person name="Meyerdierks A."/>
            <person name="Storesund J.E."/>
            <person name="Kallscheuer N."/>
            <person name="Luecker S."/>
            <person name="Lage O.M."/>
            <person name="Pohl T."/>
            <person name="Merkel B.J."/>
            <person name="Hornburger P."/>
            <person name="Mueller R.-W."/>
            <person name="Bruemmer F."/>
            <person name="Labrenz M."/>
            <person name="Spormann A.M."/>
            <person name="Op den Camp H."/>
            <person name="Overmann J."/>
            <person name="Amann R."/>
            <person name="Jetten M.S.M."/>
            <person name="Mascher T."/>
            <person name="Medema M.H."/>
            <person name="Devos D.P."/>
            <person name="Kaster A.-K."/>
            <person name="Ovreas L."/>
            <person name="Rohde M."/>
            <person name="Galperin M.Y."/>
            <person name="Jogler C."/>
        </authorList>
    </citation>
    <scope>NUCLEOTIDE SEQUENCE [LARGE SCALE GENOMIC DNA]</scope>
    <source>
        <strain evidence="2 3">HG66A1</strain>
    </source>
</reference>
<keyword evidence="1" id="KW-1133">Transmembrane helix</keyword>
<dbReference type="Pfam" id="PF10861">
    <property type="entry name" value="DUF2784"/>
    <property type="match status" value="1"/>
</dbReference>
<evidence type="ECO:0008006" key="4">
    <source>
        <dbReference type="Google" id="ProtNLM"/>
    </source>
</evidence>
<keyword evidence="1" id="KW-0472">Membrane</keyword>
<feature type="transmembrane region" description="Helical" evidence="1">
    <location>
        <begin position="107"/>
        <end position="130"/>
    </location>
</feature>
<dbReference type="RefSeq" id="WP_145184461.1">
    <property type="nucleotide sequence ID" value="NZ_CP036266.1"/>
</dbReference>
<sequence length="144" mass="16262">MNFHDTQFLSKLAADTIVVIHFAFVLFVLIGQLLIMVGALAGWNWIRNFKFRLIHLGSILFVVAESLLGIVCPLTTLEKWLRDQAGETSYEGDFIASWVHEALFFDAAPWVFTVCYTLFGLLVLLTFLFAPPRRKPSVQTPAEA</sequence>
<gene>
    <name evidence="2" type="ORF">HG66A1_27300</name>
</gene>
<feature type="transmembrane region" description="Helical" evidence="1">
    <location>
        <begin position="20"/>
        <end position="41"/>
    </location>
</feature>
<dbReference type="Proteomes" id="UP000320421">
    <property type="component" value="Chromosome"/>
</dbReference>
<feature type="transmembrane region" description="Helical" evidence="1">
    <location>
        <begin position="53"/>
        <end position="76"/>
    </location>
</feature>
<name>A0A517PNJ1_9PLAN</name>
<keyword evidence="3" id="KW-1185">Reference proteome</keyword>
<dbReference type="InterPro" id="IPR021218">
    <property type="entry name" value="DUF2784"/>
</dbReference>
<proteinExistence type="predicted"/>
<evidence type="ECO:0000256" key="1">
    <source>
        <dbReference type="SAM" id="Phobius"/>
    </source>
</evidence>
<organism evidence="2 3">
    <name type="scientific">Gimesia chilikensis</name>
    <dbReference type="NCBI Taxonomy" id="2605989"/>
    <lineage>
        <taxon>Bacteria</taxon>
        <taxon>Pseudomonadati</taxon>
        <taxon>Planctomycetota</taxon>
        <taxon>Planctomycetia</taxon>
        <taxon>Planctomycetales</taxon>
        <taxon>Planctomycetaceae</taxon>
        <taxon>Gimesia</taxon>
    </lineage>
</organism>
<dbReference type="OrthoDB" id="370375at2"/>